<dbReference type="Proteomes" id="UP000640426">
    <property type="component" value="Unassembled WGS sequence"/>
</dbReference>
<protein>
    <submittedName>
        <fullName evidence="1">Uncharacterized protein</fullName>
    </submittedName>
</protein>
<dbReference type="EMBL" id="JAELXS010000005">
    <property type="protein sequence ID" value="MBJ6122177.1"/>
    <property type="molecule type" value="Genomic_DNA"/>
</dbReference>
<sequence length="54" mass="5551">MLTSEAKGAGLPSKFRKLVAVTSNARIIVAASAGADIKSATMAAIAYRMIISPE</sequence>
<dbReference type="RefSeq" id="WP_199037611.1">
    <property type="nucleotide sequence ID" value="NZ_JAELXS010000005.1"/>
</dbReference>
<evidence type="ECO:0000313" key="1">
    <source>
        <dbReference type="EMBL" id="MBJ6122177.1"/>
    </source>
</evidence>
<gene>
    <name evidence="1" type="ORF">JAO74_10275</name>
</gene>
<evidence type="ECO:0000313" key="2">
    <source>
        <dbReference type="Proteomes" id="UP000640426"/>
    </source>
</evidence>
<comment type="caution">
    <text evidence="1">The sequence shown here is derived from an EMBL/GenBank/DDBJ whole genome shotgun (WGS) entry which is preliminary data.</text>
</comment>
<keyword evidence="2" id="KW-1185">Reference proteome</keyword>
<proteinExistence type="predicted"/>
<accession>A0ABS0XQ80</accession>
<reference evidence="2" key="1">
    <citation type="submission" date="2020-12" db="EMBL/GenBank/DDBJ databases">
        <title>Hymenobacter sp.</title>
        <authorList>
            <person name="Kim M.K."/>
        </authorList>
    </citation>
    <scope>NUCLEOTIDE SEQUENCE [LARGE SCALE GENOMIC DNA]</scope>
    <source>
        <strain evidence="2">BT553</strain>
    </source>
</reference>
<name>A0ABS0XQ80_9SPHN</name>
<organism evidence="1 2">
    <name type="scientific">Sphingomonas mollis</name>
    <dbReference type="NCBI Taxonomy" id="2795726"/>
    <lineage>
        <taxon>Bacteria</taxon>
        <taxon>Pseudomonadati</taxon>
        <taxon>Pseudomonadota</taxon>
        <taxon>Alphaproteobacteria</taxon>
        <taxon>Sphingomonadales</taxon>
        <taxon>Sphingomonadaceae</taxon>
        <taxon>Sphingomonas</taxon>
    </lineage>
</organism>